<evidence type="ECO:0000259" key="5">
    <source>
        <dbReference type="Pfam" id="PF00389"/>
    </source>
</evidence>
<feature type="domain" description="D-isomer specific 2-hydroxyacid dehydrogenase catalytic" evidence="5">
    <location>
        <begin position="3"/>
        <end position="322"/>
    </location>
</feature>
<dbReference type="InterPro" id="IPR036291">
    <property type="entry name" value="NAD(P)-bd_dom_sf"/>
</dbReference>
<dbReference type="CDD" id="cd05301">
    <property type="entry name" value="GDH"/>
    <property type="match status" value="1"/>
</dbReference>
<dbReference type="GO" id="GO:0030267">
    <property type="term" value="F:glyoxylate reductase (NADPH) activity"/>
    <property type="evidence" value="ECO:0007669"/>
    <property type="project" value="TreeGrafter"/>
</dbReference>
<protein>
    <submittedName>
        <fullName evidence="7">D-glycerate dehydrogenase</fullName>
    </submittedName>
</protein>
<dbReference type="Pfam" id="PF00389">
    <property type="entry name" value="2-Hacid_dh"/>
    <property type="match status" value="1"/>
</dbReference>
<evidence type="ECO:0000313" key="8">
    <source>
        <dbReference type="Proteomes" id="UP000229383"/>
    </source>
</evidence>
<comment type="similarity">
    <text evidence="1 4">Belongs to the D-isomer specific 2-hydroxyacid dehydrogenase family.</text>
</comment>
<evidence type="ECO:0000256" key="2">
    <source>
        <dbReference type="ARBA" id="ARBA00023002"/>
    </source>
</evidence>
<comment type="caution">
    <text evidence="7">The sequence shown here is derived from an EMBL/GenBank/DDBJ whole genome shotgun (WGS) entry which is preliminary data.</text>
</comment>
<dbReference type="PROSITE" id="PS00671">
    <property type="entry name" value="D_2_HYDROXYACID_DH_3"/>
    <property type="match status" value="1"/>
</dbReference>
<dbReference type="Gene3D" id="3.40.50.720">
    <property type="entry name" value="NAD(P)-binding Rossmann-like Domain"/>
    <property type="match status" value="2"/>
</dbReference>
<keyword evidence="3" id="KW-0520">NAD</keyword>
<proteinExistence type="inferred from homology"/>
<dbReference type="GO" id="GO:0016618">
    <property type="term" value="F:hydroxypyruvate reductase [NAD(P)H] activity"/>
    <property type="evidence" value="ECO:0007669"/>
    <property type="project" value="TreeGrafter"/>
</dbReference>
<feature type="domain" description="D-isomer specific 2-hydroxyacid dehydrogenase NAD-binding" evidence="6">
    <location>
        <begin position="111"/>
        <end position="290"/>
    </location>
</feature>
<dbReference type="PANTHER" id="PTHR10996">
    <property type="entry name" value="2-HYDROXYACID DEHYDROGENASE-RELATED"/>
    <property type="match status" value="1"/>
</dbReference>
<dbReference type="PROSITE" id="PS00065">
    <property type="entry name" value="D_2_HYDROXYACID_DH_1"/>
    <property type="match status" value="1"/>
</dbReference>
<dbReference type="InterPro" id="IPR029753">
    <property type="entry name" value="D-isomer_DH_CS"/>
</dbReference>
<dbReference type="InterPro" id="IPR006139">
    <property type="entry name" value="D-isomer_2_OHA_DH_cat_dom"/>
</dbReference>
<accession>A0A2H0TEY5</accession>
<dbReference type="InterPro" id="IPR029752">
    <property type="entry name" value="D-isomer_DH_CS1"/>
</dbReference>
<dbReference type="PANTHER" id="PTHR10996:SF178">
    <property type="entry name" value="2-HYDROXYACID DEHYDROGENASE YGL185C-RELATED"/>
    <property type="match status" value="1"/>
</dbReference>
<dbReference type="FunFam" id="3.40.50.720:FF:000203">
    <property type="entry name" value="D-3-phosphoglycerate dehydrogenase (SerA)"/>
    <property type="match status" value="1"/>
</dbReference>
<evidence type="ECO:0000256" key="1">
    <source>
        <dbReference type="ARBA" id="ARBA00005854"/>
    </source>
</evidence>
<evidence type="ECO:0000256" key="4">
    <source>
        <dbReference type="RuleBase" id="RU003719"/>
    </source>
</evidence>
<gene>
    <name evidence="7" type="ORF">COU46_03110</name>
</gene>
<dbReference type="InterPro" id="IPR050223">
    <property type="entry name" value="D-isomer_2-hydroxyacid_DH"/>
</dbReference>
<dbReference type="GO" id="GO:0051287">
    <property type="term" value="F:NAD binding"/>
    <property type="evidence" value="ECO:0007669"/>
    <property type="project" value="InterPro"/>
</dbReference>
<keyword evidence="2 4" id="KW-0560">Oxidoreductase</keyword>
<evidence type="ECO:0000256" key="3">
    <source>
        <dbReference type="ARBA" id="ARBA00023027"/>
    </source>
</evidence>
<organism evidence="7 8">
    <name type="scientific">Candidatus Niyogibacteria bacterium CG10_big_fil_rev_8_21_14_0_10_42_19</name>
    <dbReference type="NCBI Taxonomy" id="1974725"/>
    <lineage>
        <taxon>Bacteria</taxon>
        <taxon>Candidatus Niyogiibacteriota</taxon>
    </lineage>
</organism>
<dbReference type="AlphaFoldDB" id="A0A2H0TEY5"/>
<dbReference type="SUPFAM" id="SSF51735">
    <property type="entry name" value="NAD(P)-binding Rossmann-fold domains"/>
    <property type="match status" value="1"/>
</dbReference>
<dbReference type="EMBL" id="PFCN01000035">
    <property type="protein sequence ID" value="PIR70117.1"/>
    <property type="molecule type" value="Genomic_DNA"/>
</dbReference>
<dbReference type="GO" id="GO:0005829">
    <property type="term" value="C:cytosol"/>
    <property type="evidence" value="ECO:0007669"/>
    <property type="project" value="TreeGrafter"/>
</dbReference>
<dbReference type="Proteomes" id="UP000229383">
    <property type="component" value="Unassembled WGS sequence"/>
</dbReference>
<reference evidence="8" key="1">
    <citation type="submission" date="2017-09" db="EMBL/GenBank/DDBJ databases">
        <title>Depth-based differentiation of microbial function through sediment-hosted aquifers and enrichment of novel symbionts in the deep terrestrial subsurface.</title>
        <authorList>
            <person name="Probst A.J."/>
            <person name="Ladd B."/>
            <person name="Jarett J.K."/>
            <person name="Geller-Mcgrath D.E."/>
            <person name="Sieber C.M.K."/>
            <person name="Emerson J.B."/>
            <person name="Anantharaman K."/>
            <person name="Thomas B.C."/>
            <person name="Malmstrom R."/>
            <person name="Stieglmeier M."/>
            <person name="Klingl A."/>
            <person name="Woyke T."/>
            <person name="Ryan C.M."/>
            <person name="Banfield J.F."/>
        </authorList>
    </citation>
    <scope>NUCLEOTIDE SEQUENCE [LARGE SCALE GENOMIC DNA]</scope>
</reference>
<dbReference type="Pfam" id="PF02826">
    <property type="entry name" value="2-Hacid_dh_C"/>
    <property type="match status" value="1"/>
</dbReference>
<sequence>MKVFVTRQIPDEGINMLKEKGYEVVVSSFDGVLKKEELISELKGKEYDAVLCLLTDKIDGEVFNAAGKNCKIFANYAVGYDNIDVKAAESHGIKISNTPGVLTETVAEHTFALMMAISHRIAEADRFTRAGKYKGWAPMLLLGNDISGKTLGIVGLGRIGSMVAHHAQKGFGAKIIYHDIKKNEDFEKEFGAVYKEKLEDLLGEADYVSIHVPLLDSTRHLINAESFKVMKDSAYLVNTSRGPVIDEEALVHALKNKTIKGAALDVFEDEPRLKPGLADLENVILTPHIASGTEETRQAMSRIAAENVIAALEGGEAPNLVKPK</sequence>
<name>A0A2H0TEY5_9BACT</name>
<evidence type="ECO:0000259" key="6">
    <source>
        <dbReference type="Pfam" id="PF02826"/>
    </source>
</evidence>
<dbReference type="InterPro" id="IPR006140">
    <property type="entry name" value="D-isomer_DH_NAD-bd"/>
</dbReference>
<dbReference type="SUPFAM" id="SSF52283">
    <property type="entry name" value="Formate/glycerate dehydrogenase catalytic domain-like"/>
    <property type="match status" value="1"/>
</dbReference>
<evidence type="ECO:0000313" key="7">
    <source>
        <dbReference type="EMBL" id="PIR70117.1"/>
    </source>
</evidence>